<dbReference type="OrthoDB" id="5181554at2"/>
<evidence type="ECO:0000313" key="7">
    <source>
        <dbReference type="EMBL" id="OYO14743.1"/>
    </source>
</evidence>
<organism evidence="7 8">
    <name type="scientific">Enemella evansiae</name>
    <dbReference type="NCBI Taxonomy" id="2016499"/>
    <lineage>
        <taxon>Bacteria</taxon>
        <taxon>Bacillati</taxon>
        <taxon>Actinomycetota</taxon>
        <taxon>Actinomycetes</taxon>
        <taxon>Propionibacteriales</taxon>
        <taxon>Propionibacteriaceae</taxon>
        <taxon>Enemella</taxon>
    </lineage>
</organism>
<evidence type="ECO:0000256" key="3">
    <source>
        <dbReference type="ARBA" id="ARBA00023012"/>
    </source>
</evidence>
<keyword evidence="5" id="KW-0812">Transmembrane</keyword>
<proteinExistence type="predicted"/>
<dbReference type="PANTHER" id="PTHR24421:SF61">
    <property type="entry name" value="OXYGEN SENSOR HISTIDINE KINASE NREB"/>
    <property type="match status" value="1"/>
</dbReference>
<dbReference type="PANTHER" id="PTHR24421">
    <property type="entry name" value="NITRATE/NITRITE SENSOR PROTEIN NARX-RELATED"/>
    <property type="match status" value="1"/>
</dbReference>
<feature type="transmembrane region" description="Helical" evidence="5">
    <location>
        <begin position="163"/>
        <end position="181"/>
    </location>
</feature>
<sequence length="396" mass="42519">MSAAGPGSPGPGAAGPGTVDPGGPGDRVLQPLFRLLAITRYALLALTLVVNLTRLGDSRSPVLVLLISGVMIIGSVVMQLLYAEPERRRTWLFFSDFLLTLILTALSGTALGVGGHWLPVTGFWAAAAPITLAVGYGWLTGTCSALVLFALIQLQHPDLRPEVLGLMASLVVGCGGLGYMVDRMRVVAAEQQRLSGNAAVIGERQRLARIVHDGVLQVLAMVEREGPHLGQRGMMLARHARDQEVQLRALLQERDIDPDSRNPRDRTHRNFAVALDRHASATVTVSTPAEPLLLESARALELDAVISEVLNNVAKHAGPNARAWLFLEVEGNTAMVSVRDNGVGGDPNQFAAAMRSGRMGMKDSIYGRIHELGGQATLRTAPGRGVEWEFRIPVER</sequence>
<keyword evidence="1" id="KW-0808">Transferase</keyword>
<evidence type="ECO:0000256" key="5">
    <source>
        <dbReference type="SAM" id="Phobius"/>
    </source>
</evidence>
<dbReference type="InterPro" id="IPR036890">
    <property type="entry name" value="HATPase_C_sf"/>
</dbReference>
<feature type="compositionally biased region" description="Gly residues" evidence="4">
    <location>
        <begin position="10"/>
        <end position="21"/>
    </location>
</feature>
<comment type="caution">
    <text evidence="7">The sequence shown here is derived from an EMBL/GenBank/DDBJ whole genome shotgun (WGS) entry which is preliminary data.</text>
</comment>
<protein>
    <recommendedName>
        <fullName evidence="6">Histidine kinase/HSP90-like ATPase domain-containing protein</fullName>
    </recommendedName>
</protein>
<dbReference type="GO" id="GO:0000160">
    <property type="term" value="P:phosphorelay signal transduction system"/>
    <property type="evidence" value="ECO:0007669"/>
    <property type="project" value="UniProtKB-KW"/>
</dbReference>
<keyword evidence="3" id="KW-0902">Two-component regulatory system</keyword>
<feature type="region of interest" description="Disordered" evidence="4">
    <location>
        <begin position="1"/>
        <end position="21"/>
    </location>
</feature>
<dbReference type="SUPFAM" id="SSF55874">
    <property type="entry name" value="ATPase domain of HSP90 chaperone/DNA topoisomerase II/histidine kinase"/>
    <property type="match status" value="1"/>
</dbReference>
<reference evidence="7 8" key="1">
    <citation type="submission" date="2017-07" db="EMBL/GenBank/DDBJ databases">
        <title>Draft whole genome sequences of clinical Proprionibacteriaceae strains.</title>
        <authorList>
            <person name="Bernier A.-M."/>
            <person name="Bernard K."/>
            <person name="Domingo M.-C."/>
        </authorList>
    </citation>
    <scope>NUCLEOTIDE SEQUENCE [LARGE SCALE GENOMIC DNA]</scope>
    <source>
        <strain evidence="7 8">NML 030167</strain>
    </source>
</reference>
<accession>A0A255GK42</accession>
<dbReference type="Gene3D" id="3.30.565.10">
    <property type="entry name" value="Histidine kinase-like ATPase, C-terminal domain"/>
    <property type="match status" value="1"/>
</dbReference>
<evidence type="ECO:0000256" key="4">
    <source>
        <dbReference type="SAM" id="MobiDB-lite"/>
    </source>
</evidence>
<keyword evidence="5" id="KW-0472">Membrane</keyword>
<evidence type="ECO:0000256" key="1">
    <source>
        <dbReference type="ARBA" id="ARBA00022679"/>
    </source>
</evidence>
<evidence type="ECO:0000256" key="2">
    <source>
        <dbReference type="ARBA" id="ARBA00022777"/>
    </source>
</evidence>
<feature type="transmembrane region" description="Helical" evidence="5">
    <location>
        <begin position="123"/>
        <end position="151"/>
    </location>
</feature>
<evidence type="ECO:0000313" key="8">
    <source>
        <dbReference type="Proteomes" id="UP000215896"/>
    </source>
</evidence>
<dbReference type="EMBL" id="NMVO01000012">
    <property type="protein sequence ID" value="OYO14743.1"/>
    <property type="molecule type" value="Genomic_DNA"/>
</dbReference>
<feature type="domain" description="Histidine kinase/HSP90-like ATPase" evidence="6">
    <location>
        <begin position="300"/>
        <end position="395"/>
    </location>
</feature>
<keyword evidence="5" id="KW-1133">Transmembrane helix</keyword>
<feature type="transmembrane region" description="Helical" evidence="5">
    <location>
        <begin position="90"/>
        <end position="111"/>
    </location>
</feature>
<dbReference type="GO" id="GO:0016301">
    <property type="term" value="F:kinase activity"/>
    <property type="evidence" value="ECO:0007669"/>
    <property type="project" value="UniProtKB-KW"/>
</dbReference>
<dbReference type="Pfam" id="PF02518">
    <property type="entry name" value="HATPase_c"/>
    <property type="match status" value="1"/>
</dbReference>
<name>A0A255GK42_9ACTN</name>
<keyword evidence="8" id="KW-1185">Reference proteome</keyword>
<dbReference type="InterPro" id="IPR003594">
    <property type="entry name" value="HATPase_dom"/>
</dbReference>
<dbReference type="RefSeq" id="WP_094361131.1">
    <property type="nucleotide sequence ID" value="NZ_NMVK01000037.1"/>
</dbReference>
<keyword evidence="2" id="KW-0418">Kinase</keyword>
<dbReference type="InterPro" id="IPR050482">
    <property type="entry name" value="Sensor_HK_TwoCompSys"/>
</dbReference>
<dbReference type="Proteomes" id="UP000215896">
    <property type="component" value="Unassembled WGS sequence"/>
</dbReference>
<gene>
    <name evidence="7" type="ORF">CGZ94_09295</name>
</gene>
<evidence type="ECO:0000259" key="6">
    <source>
        <dbReference type="Pfam" id="PF02518"/>
    </source>
</evidence>
<feature type="transmembrane region" description="Helical" evidence="5">
    <location>
        <begin position="32"/>
        <end position="50"/>
    </location>
</feature>
<dbReference type="AlphaFoldDB" id="A0A255GK42"/>
<feature type="transmembrane region" description="Helical" evidence="5">
    <location>
        <begin position="62"/>
        <end position="83"/>
    </location>
</feature>